<protein>
    <submittedName>
        <fullName evidence="4">Stp1/IreP family PP2C-type Ser/Thr phosphatase</fullName>
    </submittedName>
</protein>
<comment type="caution">
    <text evidence="4">The sequence shown here is derived from an EMBL/GenBank/DDBJ whole genome shotgun (WGS) entry which is preliminary data.</text>
</comment>
<dbReference type="SUPFAM" id="SSF81606">
    <property type="entry name" value="PP2C-like"/>
    <property type="match status" value="1"/>
</dbReference>
<dbReference type="InterPro" id="IPR001932">
    <property type="entry name" value="PPM-type_phosphatase-like_dom"/>
</dbReference>
<keyword evidence="2" id="KW-0472">Membrane</keyword>
<dbReference type="Pfam" id="PF13672">
    <property type="entry name" value="PP2C_2"/>
    <property type="match status" value="1"/>
</dbReference>
<keyword evidence="2" id="KW-0812">Transmembrane</keyword>
<dbReference type="InterPro" id="IPR036457">
    <property type="entry name" value="PPM-type-like_dom_sf"/>
</dbReference>
<evidence type="ECO:0000256" key="1">
    <source>
        <dbReference type="SAM" id="MobiDB-lite"/>
    </source>
</evidence>
<proteinExistence type="predicted"/>
<accession>A0A9X3S5T3</accession>
<gene>
    <name evidence="4" type="ORF">OM076_17115</name>
</gene>
<organism evidence="4 5">
    <name type="scientific">Solirubrobacter ginsenosidimutans</name>
    <dbReference type="NCBI Taxonomy" id="490573"/>
    <lineage>
        <taxon>Bacteria</taxon>
        <taxon>Bacillati</taxon>
        <taxon>Actinomycetota</taxon>
        <taxon>Thermoleophilia</taxon>
        <taxon>Solirubrobacterales</taxon>
        <taxon>Solirubrobacteraceae</taxon>
        <taxon>Solirubrobacter</taxon>
    </lineage>
</organism>
<dbReference type="CDD" id="cd00143">
    <property type="entry name" value="PP2Cc"/>
    <property type="match status" value="1"/>
</dbReference>
<sequence>MLRIADHWHGSDLGLQRQGNEDNYFVRAPLFVVADGMGGAQSGEVASEMAVEAFDGGVPDGESPADALVRIIETANQRIHARSRSETQRAGMGTTVTAAYVGGNSVTVAHVGDSRCYRVRDGELERLTDDHSLVGDLVRLGKLTEEQAETHPQRSVITRALGPEPNVMVDVEEYGARGGDLFLVCSDGLTSMVREDKLKPLLIDHTGTLEELGRGLIAAANAAGGRDNITVILFSLEEIDGPASASDAASSSIVDEDTREYNTFQGEAVAQPRQGVSRPQGSTRRWDETGHTQGATRASDEAEAEYRASGTVALSAVRPRAQPIEEGHAHAPPTPPKRRRRRWFSPGKLIAVSCLLGLLVAFWLATRQVFFVGVDESRGNVVTLYHGLPYDLPLGIRLYSPVRASGVTLQSLPAARRATFTDHKLRAKDDAESLVKAAEEGRLSK</sequence>
<dbReference type="EMBL" id="JAPDOD010000015">
    <property type="protein sequence ID" value="MDA0161998.1"/>
    <property type="molecule type" value="Genomic_DNA"/>
</dbReference>
<dbReference type="SMART" id="SM00331">
    <property type="entry name" value="PP2C_SIG"/>
    <property type="match status" value="1"/>
</dbReference>
<dbReference type="NCBIfam" id="NF033484">
    <property type="entry name" value="Stp1_PP2C_phos"/>
    <property type="match status" value="1"/>
</dbReference>
<feature type="transmembrane region" description="Helical" evidence="2">
    <location>
        <begin position="347"/>
        <end position="365"/>
    </location>
</feature>
<evidence type="ECO:0000313" key="5">
    <source>
        <dbReference type="Proteomes" id="UP001149140"/>
    </source>
</evidence>
<keyword evidence="2" id="KW-1133">Transmembrane helix</keyword>
<feature type="region of interest" description="Disordered" evidence="1">
    <location>
        <begin position="264"/>
        <end position="303"/>
    </location>
</feature>
<dbReference type="RefSeq" id="WP_270041233.1">
    <property type="nucleotide sequence ID" value="NZ_JAPDOD010000015.1"/>
</dbReference>
<evidence type="ECO:0000313" key="4">
    <source>
        <dbReference type="EMBL" id="MDA0161998.1"/>
    </source>
</evidence>
<name>A0A9X3S5T3_9ACTN</name>
<evidence type="ECO:0000259" key="3">
    <source>
        <dbReference type="PROSITE" id="PS51746"/>
    </source>
</evidence>
<keyword evidence="5" id="KW-1185">Reference proteome</keyword>
<dbReference type="Proteomes" id="UP001149140">
    <property type="component" value="Unassembled WGS sequence"/>
</dbReference>
<dbReference type="AlphaFoldDB" id="A0A9X3S5T3"/>
<dbReference type="Gene3D" id="3.60.40.10">
    <property type="entry name" value="PPM-type phosphatase domain"/>
    <property type="match status" value="1"/>
</dbReference>
<feature type="domain" description="PPM-type phosphatase" evidence="3">
    <location>
        <begin position="6"/>
        <end position="236"/>
    </location>
</feature>
<dbReference type="SMART" id="SM00332">
    <property type="entry name" value="PP2Cc"/>
    <property type="match status" value="1"/>
</dbReference>
<evidence type="ECO:0000256" key="2">
    <source>
        <dbReference type="SAM" id="Phobius"/>
    </source>
</evidence>
<dbReference type="PROSITE" id="PS51746">
    <property type="entry name" value="PPM_2"/>
    <property type="match status" value="1"/>
</dbReference>
<feature type="region of interest" description="Disordered" evidence="1">
    <location>
        <begin position="318"/>
        <end position="341"/>
    </location>
</feature>
<reference evidence="4" key="1">
    <citation type="submission" date="2022-10" db="EMBL/GenBank/DDBJ databases">
        <title>The WGS of Solirubrobacter ginsenosidimutans DSM 21036.</title>
        <authorList>
            <person name="Jiang Z."/>
        </authorList>
    </citation>
    <scope>NUCLEOTIDE SEQUENCE</scope>
    <source>
        <strain evidence="4">DSM 21036</strain>
    </source>
</reference>